<accession>A0ABV5CKY8</accession>
<proteinExistence type="predicted"/>
<sequence length="144" mass="15941">MTDLASEDELWDLEQVAATEAAARVEFQLTYARSPVRRKFGSDGITGPSIPCAYGRDLNASGDWDDPRPTDPPILNPAGWIDRYAGYAVAEAIHEALEWCRVDGAPWLDPHGPAEQQIHAEVDRFVAALAEIRRQHIDQSVTES</sequence>
<protein>
    <submittedName>
        <fullName evidence="1">Uncharacterized protein</fullName>
    </submittedName>
</protein>
<name>A0ABV5CKY8_9ACTN</name>
<evidence type="ECO:0000313" key="2">
    <source>
        <dbReference type="Proteomes" id="UP001582793"/>
    </source>
</evidence>
<dbReference type="RefSeq" id="WP_375733383.1">
    <property type="nucleotide sequence ID" value="NZ_JBCGDC010000011.1"/>
</dbReference>
<evidence type="ECO:0000313" key="1">
    <source>
        <dbReference type="EMBL" id="MFB6392667.1"/>
    </source>
</evidence>
<dbReference type="EMBL" id="JBCGDC010000011">
    <property type="protein sequence ID" value="MFB6392667.1"/>
    <property type="molecule type" value="Genomic_DNA"/>
</dbReference>
<reference evidence="1 2" key="1">
    <citation type="submission" date="2024-04" db="EMBL/GenBank/DDBJ databases">
        <title>Polymorphospora sp. isolated from Baiyangdian Lake in Xiong'an New Area.</title>
        <authorList>
            <person name="Zhang X."/>
            <person name="Liu J."/>
        </authorList>
    </citation>
    <scope>NUCLEOTIDE SEQUENCE [LARGE SCALE GENOMIC DNA]</scope>
    <source>
        <strain evidence="1 2">2-325</strain>
    </source>
</reference>
<gene>
    <name evidence="1" type="ORF">AAFH96_06045</name>
</gene>
<organism evidence="1 2">
    <name type="scientific">Polymorphospora lycopeni</name>
    <dbReference type="NCBI Taxonomy" id="3140240"/>
    <lineage>
        <taxon>Bacteria</taxon>
        <taxon>Bacillati</taxon>
        <taxon>Actinomycetota</taxon>
        <taxon>Actinomycetes</taxon>
        <taxon>Micromonosporales</taxon>
        <taxon>Micromonosporaceae</taxon>
        <taxon>Polymorphospora</taxon>
    </lineage>
</organism>
<comment type="caution">
    <text evidence="1">The sequence shown here is derived from an EMBL/GenBank/DDBJ whole genome shotgun (WGS) entry which is preliminary data.</text>
</comment>
<keyword evidence="2" id="KW-1185">Reference proteome</keyword>
<dbReference type="Proteomes" id="UP001582793">
    <property type="component" value="Unassembled WGS sequence"/>
</dbReference>